<dbReference type="PROSITE" id="PS00187">
    <property type="entry name" value="TPP_ENZYMES"/>
    <property type="match status" value="1"/>
</dbReference>
<dbReference type="Gene3D" id="3.40.50.970">
    <property type="match status" value="2"/>
</dbReference>
<dbReference type="GO" id="GO:0050660">
    <property type="term" value="F:flavin adenine dinucleotide binding"/>
    <property type="evidence" value="ECO:0007669"/>
    <property type="project" value="TreeGrafter"/>
</dbReference>
<gene>
    <name evidence="8" type="ORF">EHS13_17420</name>
</gene>
<dbReference type="InterPro" id="IPR045229">
    <property type="entry name" value="TPP_enz"/>
</dbReference>
<dbReference type="Gene3D" id="3.40.50.1220">
    <property type="entry name" value="TPP-binding domain"/>
    <property type="match status" value="1"/>
</dbReference>
<dbReference type="FunFam" id="3.40.50.970:FF:000007">
    <property type="entry name" value="Acetolactate synthase"/>
    <property type="match status" value="1"/>
</dbReference>
<organism evidence="8 9">
    <name type="scientific">Paenibacillus psychroresistens</name>
    <dbReference type="NCBI Taxonomy" id="1778678"/>
    <lineage>
        <taxon>Bacteria</taxon>
        <taxon>Bacillati</taxon>
        <taxon>Bacillota</taxon>
        <taxon>Bacilli</taxon>
        <taxon>Bacillales</taxon>
        <taxon>Paenibacillaceae</taxon>
        <taxon>Paenibacillus</taxon>
    </lineage>
</organism>
<evidence type="ECO:0000256" key="2">
    <source>
        <dbReference type="ARBA" id="ARBA00007812"/>
    </source>
</evidence>
<feature type="domain" description="Thiamine pyrophosphate enzyme central" evidence="5">
    <location>
        <begin position="221"/>
        <end position="355"/>
    </location>
</feature>
<dbReference type="Proteomes" id="UP000426246">
    <property type="component" value="Chromosome"/>
</dbReference>
<keyword evidence="3 4" id="KW-0786">Thiamine pyrophosphate</keyword>
<accession>A0A6B8RMF7</accession>
<dbReference type="CDD" id="cd07035">
    <property type="entry name" value="TPP_PYR_POX_like"/>
    <property type="match status" value="1"/>
</dbReference>
<dbReference type="EMBL" id="CP034235">
    <property type="protein sequence ID" value="QGQ96538.1"/>
    <property type="molecule type" value="Genomic_DNA"/>
</dbReference>
<dbReference type="Pfam" id="PF02775">
    <property type="entry name" value="TPP_enzyme_C"/>
    <property type="match status" value="1"/>
</dbReference>
<dbReference type="PANTHER" id="PTHR18968">
    <property type="entry name" value="THIAMINE PYROPHOSPHATE ENZYMES"/>
    <property type="match status" value="1"/>
</dbReference>
<protein>
    <submittedName>
        <fullName evidence="8">Thiamine pyrophosphate-binding protein</fullName>
    </submittedName>
</protein>
<comment type="similarity">
    <text evidence="2 4">Belongs to the TPP enzyme family.</text>
</comment>
<dbReference type="InterPro" id="IPR029035">
    <property type="entry name" value="DHS-like_NAD/FAD-binding_dom"/>
</dbReference>
<sequence>MEEESGLKVKKIKARYLLLCYRKRGCWHMRAIEAGLRILIASGVKYVFGIPAGSINALYDSLMDLPELKPIVAKHETGAGYMAAAYTRITGIPSLCVASSGPGATNLVTAAAHAWKEKLPVIFITGSVPLSKMGKGGAQELNGEVLFTSITKYNKTVIDAKELPAAIAEAYEIANSGVPGPVHLAIPIDIQMTEIDFDFEFQNIQKIAHPDPLDLVQLSEVTELLQSTGSRGTLLLGYGAKSAKAGIRAFAERTGWKVATTPRGKGAFPEDHPLSLGVYGLSGNEQAISYLNGREYDLLFVIGSSLGELATCNWSHALVQGKKIVHLDYDVQVLGQNYITDLTVCGAIPQVMEYLLSTIPTKEAQTPINSLFPTKSKPLVEDTADWNTLNAISRISEFAPDHTRFYIDIGEFMTYSIQSIRIKEQQDFDIDINFGAMGSGIGGAIGAQLAEPHRQIICVTGDGCFFMHGLEILTAKQYGLPVIFFVINNARLGMVHHGHLLQYKRCLADFSQTRVDIAAVAGALGIHYSQVNSAKELQHLDMDYWFSRNETTIIEIVVDGDEVPPMGERVKFLQGATN</sequence>
<comment type="cofactor">
    <cofactor evidence="1">
        <name>thiamine diphosphate</name>
        <dbReference type="ChEBI" id="CHEBI:58937"/>
    </cofactor>
</comment>
<feature type="domain" description="Thiamine pyrophosphate enzyme N-terminal TPP-binding" evidence="7">
    <location>
        <begin position="32"/>
        <end position="142"/>
    </location>
</feature>
<dbReference type="InterPro" id="IPR012000">
    <property type="entry name" value="Thiamin_PyroP_enz_cen_dom"/>
</dbReference>
<dbReference type="SUPFAM" id="SSF52518">
    <property type="entry name" value="Thiamin diphosphate-binding fold (THDP-binding)"/>
    <property type="match status" value="2"/>
</dbReference>
<dbReference type="GO" id="GO:0005948">
    <property type="term" value="C:acetolactate synthase complex"/>
    <property type="evidence" value="ECO:0007669"/>
    <property type="project" value="TreeGrafter"/>
</dbReference>
<dbReference type="SUPFAM" id="SSF52467">
    <property type="entry name" value="DHS-like NAD/FAD-binding domain"/>
    <property type="match status" value="1"/>
</dbReference>
<dbReference type="AlphaFoldDB" id="A0A6B8RMF7"/>
<evidence type="ECO:0000256" key="1">
    <source>
        <dbReference type="ARBA" id="ARBA00001964"/>
    </source>
</evidence>
<evidence type="ECO:0000259" key="7">
    <source>
        <dbReference type="Pfam" id="PF02776"/>
    </source>
</evidence>
<dbReference type="GO" id="GO:0009097">
    <property type="term" value="P:isoleucine biosynthetic process"/>
    <property type="evidence" value="ECO:0007669"/>
    <property type="project" value="TreeGrafter"/>
</dbReference>
<name>A0A6B8RMF7_9BACL</name>
<proteinExistence type="inferred from homology"/>
<dbReference type="PANTHER" id="PTHR18968:SF13">
    <property type="entry name" value="ACETOLACTATE SYNTHASE CATALYTIC SUBUNIT, MITOCHONDRIAL"/>
    <property type="match status" value="1"/>
</dbReference>
<keyword evidence="9" id="KW-1185">Reference proteome</keyword>
<evidence type="ECO:0000313" key="8">
    <source>
        <dbReference type="EMBL" id="QGQ96538.1"/>
    </source>
</evidence>
<dbReference type="GO" id="GO:0003984">
    <property type="term" value="F:acetolactate synthase activity"/>
    <property type="evidence" value="ECO:0007669"/>
    <property type="project" value="TreeGrafter"/>
</dbReference>
<dbReference type="InterPro" id="IPR011766">
    <property type="entry name" value="TPP_enzyme_TPP-bd"/>
</dbReference>
<dbReference type="Pfam" id="PF00205">
    <property type="entry name" value="TPP_enzyme_M"/>
    <property type="match status" value="1"/>
</dbReference>
<dbReference type="InterPro" id="IPR012001">
    <property type="entry name" value="Thiamin_PyroP_enz_TPP-bd_dom"/>
</dbReference>
<dbReference type="GO" id="GO:0009099">
    <property type="term" value="P:L-valine biosynthetic process"/>
    <property type="evidence" value="ECO:0007669"/>
    <property type="project" value="TreeGrafter"/>
</dbReference>
<dbReference type="GO" id="GO:0000287">
    <property type="term" value="F:magnesium ion binding"/>
    <property type="evidence" value="ECO:0007669"/>
    <property type="project" value="InterPro"/>
</dbReference>
<reference evidence="9" key="1">
    <citation type="submission" date="2018-11" db="EMBL/GenBank/DDBJ databases">
        <title>Complete genome sequence of Paenibacillus sp. ML311-T8.</title>
        <authorList>
            <person name="Nam Y.-D."/>
            <person name="Kang J."/>
            <person name="Chung W.-H."/>
            <person name="Park Y.S."/>
        </authorList>
    </citation>
    <scope>NUCLEOTIDE SEQUENCE [LARGE SCALE GENOMIC DNA]</scope>
    <source>
        <strain evidence="9">ML311-T8</strain>
    </source>
</reference>
<evidence type="ECO:0000259" key="6">
    <source>
        <dbReference type="Pfam" id="PF02775"/>
    </source>
</evidence>
<dbReference type="InterPro" id="IPR029061">
    <property type="entry name" value="THDP-binding"/>
</dbReference>
<feature type="domain" description="Thiamine pyrophosphate enzyme TPP-binding" evidence="6">
    <location>
        <begin position="408"/>
        <end position="539"/>
    </location>
</feature>
<evidence type="ECO:0000313" key="9">
    <source>
        <dbReference type="Proteomes" id="UP000426246"/>
    </source>
</evidence>
<dbReference type="Pfam" id="PF02776">
    <property type="entry name" value="TPP_enzyme_N"/>
    <property type="match status" value="1"/>
</dbReference>
<dbReference type="KEGG" id="ppsc:EHS13_17420"/>
<dbReference type="GO" id="GO:0030976">
    <property type="term" value="F:thiamine pyrophosphate binding"/>
    <property type="evidence" value="ECO:0007669"/>
    <property type="project" value="InterPro"/>
</dbReference>
<evidence type="ECO:0000259" key="5">
    <source>
        <dbReference type="Pfam" id="PF00205"/>
    </source>
</evidence>
<dbReference type="CDD" id="cd00568">
    <property type="entry name" value="TPP_enzymes"/>
    <property type="match status" value="1"/>
</dbReference>
<evidence type="ECO:0000256" key="3">
    <source>
        <dbReference type="ARBA" id="ARBA00023052"/>
    </source>
</evidence>
<dbReference type="InterPro" id="IPR000399">
    <property type="entry name" value="TPP-bd_CS"/>
</dbReference>
<evidence type="ECO:0000256" key="4">
    <source>
        <dbReference type="RuleBase" id="RU362132"/>
    </source>
</evidence>